<evidence type="ECO:0000256" key="10">
    <source>
        <dbReference type="ARBA" id="ARBA00023136"/>
    </source>
</evidence>
<evidence type="ECO:0000256" key="6">
    <source>
        <dbReference type="ARBA" id="ARBA00022692"/>
    </source>
</evidence>
<name>X1B157_9ZZZZ</name>
<dbReference type="InterPro" id="IPR044838">
    <property type="entry name" value="EGY1-like"/>
</dbReference>
<dbReference type="GO" id="GO:0016020">
    <property type="term" value="C:membrane"/>
    <property type="evidence" value="ECO:0007669"/>
    <property type="project" value="UniProtKB-SubCell"/>
</dbReference>
<evidence type="ECO:0000256" key="1">
    <source>
        <dbReference type="ARBA" id="ARBA00004141"/>
    </source>
</evidence>
<keyword evidence="6 11" id="KW-0812">Transmembrane</keyword>
<feature type="transmembrane region" description="Helical" evidence="11">
    <location>
        <begin position="21"/>
        <end position="41"/>
    </location>
</feature>
<reference evidence="13" key="1">
    <citation type="journal article" date="2014" name="Front. Microbiol.">
        <title>High frequency of phylogenetically diverse reductive dehalogenase-homologous genes in deep subseafloor sedimentary metagenomes.</title>
        <authorList>
            <person name="Kawai M."/>
            <person name="Futagami T."/>
            <person name="Toyoda A."/>
            <person name="Takaki Y."/>
            <person name="Nishi S."/>
            <person name="Hori S."/>
            <person name="Arai W."/>
            <person name="Tsubouchi T."/>
            <person name="Morono Y."/>
            <person name="Uchiyama I."/>
            <person name="Ito T."/>
            <person name="Fujiyama A."/>
            <person name="Inagaki F."/>
            <person name="Takami H."/>
        </authorList>
    </citation>
    <scope>NUCLEOTIDE SEQUENCE</scope>
    <source>
        <strain evidence="13">Expedition CK06-06</strain>
    </source>
</reference>
<evidence type="ECO:0000256" key="7">
    <source>
        <dbReference type="ARBA" id="ARBA00022801"/>
    </source>
</evidence>
<feature type="transmembrane region" description="Helical" evidence="11">
    <location>
        <begin position="91"/>
        <end position="116"/>
    </location>
</feature>
<dbReference type="EMBL" id="BART01010412">
    <property type="protein sequence ID" value="GAG88685.1"/>
    <property type="molecule type" value="Genomic_DNA"/>
</dbReference>
<evidence type="ECO:0000313" key="13">
    <source>
        <dbReference type="EMBL" id="GAG88685.1"/>
    </source>
</evidence>
<feature type="non-terminal residue" evidence="13">
    <location>
        <position position="1"/>
    </location>
</feature>
<evidence type="ECO:0000256" key="11">
    <source>
        <dbReference type="SAM" id="Phobius"/>
    </source>
</evidence>
<proteinExistence type="predicted"/>
<keyword evidence="5" id="KW-0645">Protease</keyword>
<sequence>ATILTTFITGLGFSWGFYNSFFLRILGALSFSGALLLIVGTHELGHKRAAKLNNVFATNPYFIPAPPFISIFGTFGAIIKVRSPIPNRNAAIELGASGPILSFALSIPVLIIGLLLSKVVSESTFDGGGITFQVPLIMTMLNLNFGQSIAVSILAIFVSIMLILLIAALFSVTIISIT</sequence>
<comment type="caution">
    <text evidence="13">The sequence shown here is derived from an EMBL/GenBank/DDBJ whole genome shotgun (WGS) entry which is preliminary data.</text>
</comment>
<evidence type="ECO:0000256" key="5">
    <source>
        <dbReference type="ARBA" id="ARBA00022670"/>
    </source>
</evidence>
<protein>
    <recommendedName>
        <fullName evidence="12">Peptidase M50 domain-containing protein</fullName>
    </recommendedName>
</protein>
<dbReference type="InterPro" id="IPR008915">
    <property type="entry name" value="Peptidase_M50"/>
</dbReference>
<keyword evidence="10 11" id="KW-0472">Membrane</keyword>
<dbReference type="PANTHER" id="PTHR31412">
    <property type="entry name" value="ZINC METALLOPROTEASE EGY1"/>
    <property type="match status" value="1"/>
</dbReference>
<evidence type="ECO:0000256" key="8">
    <source>
        <dbReference type="ARBA" id="ARBA00022946"/>
    </source>
</evidence>
<feature type="transmembrane region" description="Helical" evidence="11">
    <location>
        <begin position="61"/>
        <end position="79"/>
    </location>
</feature>
<evidence type="ECO:0000256" key="9">
    <source>
        <dbReference type="ARBA" id="ARBA00022989"/>
    </source>
</evidence>
<comment type="subcellular location">
    <subcellularLocation>
        <location evidence="1">Membrane</location>
        <topology evidence="1">Multi-pass membrane protein</topology>
    </subcellularLocation>
    <subcellularLocation>
        <location evidence="2">Plastid</location>
        <location evidence="2">Chloroplast</location>
    </subcellularLocation>
</comment>
<gene>
    <name evidence="13" type="ORF">S01H4_22653</name>
</gene>
<organism evidence="13">
    <name type="scientific">marine sediment metagenome</name>
    <dbReference type="NCBI Taxonomy" id="412755"/>
    <lineage>
        <taxon>unclassified sequences</taxon>
        <taxon>metagenomes</taxon>
        <taxon>ecological metagenomes</taxon>
    </lineage>
</organism>
<dbReference type="PANTHER" id="PTHR31412:SF0">
    <property type="entry name" value="ZINC METALLOPROTEASE EGY1, CHLOROPLASTIC-RELATED"/>
    <property type="match status" value="1"/>
</dbReference>
<feature type="domain" description="Peptidase M50" evidence="12">
    <location>
        <begin position="31"/>
        <end position="162"/>
    </location>
</feature>
<keyword evidence="7" id="KW-0378">Hydrolase</keyword>
<keyword evidence="8" id="KW-0809">Transit peptide</keyword>
<dbReference type="Pfam" id="PF02163">
    <property type="entry name" value="Peptidase_M50"/>
    <property type="match status" value="1"/>
</dbReference>
<dbReference type="AlphaFoldDB" id="X1B157"/>
<keyword evidence="4" id="KW-0934">Plastid</keyword>
<evidence type="ECO:0000256" key="3">
    <source>
        <dbReference type="ARBA" id="ARBA00022528"/>
    </source>
</evidence>
<dbReference type="GO" id="GO:0009507">
    <property type="term" value="C:chloroplast"/>
    <property type="evidence" value="ECO:0007669"/>
    <property type="project" value="UniProtKB-SubCell"/>
</dbReference>
<feature type="transmembrane region" description="Helical" evidence="11">
    <location>
        <begin position="149"/>
        <end position="177"/>
    </location>
</feature>
<evidence type="ECO:0000256" key="4">
    <source>
        <dbReference type="ARBA" id="ARBA00022640"/>
    </source>
</evidence>
<keyword evidence="3" id="KW-0150">Chloroplast</keyword>
<keyword evidence="9 11" id="KW-1133">Transmembrane helix</keyword>
<evidence type="ECO:0000259" key="12">
    <source>
        <dbReference type="Pfam" id="PF02163"/>
    </source>
</evidence>
<dbReference type="GO" id="GO:0006508">
    <property type="term" value="P:proteolysis"/>
    <property type="evidence" value="ECO:0007669"/>
    <property type="project" value="UniProtKB-KW"/>
</dbReference>
<evidence type="ECO:0000256" key="2">
    <source>
        <dbReference type="ARBA" id="ARBA00004229"/>
    </source>
</evidence>
<dbReference type="GO" id="GO:0008233">
    <property type="term" value="F:peptidase activity"/>
    <property type="evidence" value="ECO:0007669"/>
    <property type="project" value="UniProtKB-KW"/>
</dbReference>
<accession>X1B157</accession>